<sequence>MIVKRIILILIGLSFLQACGPDAPPKSEAIPDWVIPEDKMVKILTDVHIIEGARIGTKVLGDSLSAKDHYEVLWHKYQISPEVYDSSFRFYSRNAERMDLMYEEVLTNLTKLSSEVQANGADEEIEEEEES</sequence>
<keyword evidence="1" id="KW-0732">Signal</keyword>
<feature type="chain" id="PRO_5028876172" evidence="1">
    <location>
        <begin position="21"/>
        <end position="131"/>
    </location>
</feature>
<evidence type="ECO:0000313" key="3">
    <source>
        <dbReference type="EMBL" id="QNR22709.1"/>
    </source>
</evidence>
<accession>A0A7H0VAG1</accession>
<dbReference type="Proteomes" id="UP000516305">
    <property type="component" value="Chromosome"/>
</dbReference>
<dbReference type="InterPro" id="IPR025381">
    <property type="entry name" value="DUF4296"/>
</dbReference>
<dbReference type="RefSeq" id="WP_210757276.1">
    <property type="nucleotide sequence ID" value="NZ_CP060139.1"/>
</dbReference>
<proteinExistence type="predicted"/>
<dbReference type="AlphaFoldDB" id="A0A7H0VAG1"/>
<dbReference type="PROSITE" id="PS51257">
    <property type="entry name" value="PROKAR_LIPOPROTEIN"/>
    <property type="match status" value="1"/>
</dbReference>
<dbReference type="EMBL" id="CP060139">
    <property type="protein sequence ID" value="QNR22709.1"/>
    <property type="molecule type" value="Genomic_DNA"/>
</dbReference>
<keyword evidence="4" id="KW-1185">Reference proteome</keyword>
<dbReference type="KEGG" id="chyd:H4K34_09980"/>
<organism evidence="3 4">
    <name type="scientific">Croceimicrobium hydrocarbonivorans</name>
    <dbReference type="NCBI Taxonomy" id="2761580"/>
    <lineage>
        <taxon>Bacteria</taxon>
        <taxon>Pseudomonadati</taxon>
        <taxon>Bacteroidota</taxon>
        <taxon>Flavobacteriia</taxon>
        <taxon>Flavobacteriales</taxon>
        <taxon>Owenweeksiaceae</taxon>
        <taxon>Croceimicrobium</taxon>
    </lineage>
</organism>
<evidence type="ECO:0000313" key="4">
    <source>
        <dbReference type="Proteomes" id="UP000516305"/>
    </source>
</evidence>
<evidence type="ECO:0000259" key="2">
    <source>
        <dbReference type="Pfam" id="PF14129"/>
    </source>
</evidence>
<evidence type="ECO:0000256" key="1">
    <source>
        <dbReference type="SAM" id="SignalP"/>
    </source>
</evidence>
<dbReference type="Pfam" id="PF14129">
    <property type="entry name" value="DUF4296"/>
    <property type="match status" value="1"/>
</dbReference>
<name>A0A7H0VAG1_9FLAO</name>
<feature type="domain" description="DUF4296" evidence="2">
    <location>
        <begin position="31"/>
        <end position="113"/>
    </location>
</feature>
<protein>
    <submittedName>
        <fullName evidence="3">DUF4296 domain-containing protein</fullName>
    </submittedName>
</protein>
<feature type="signal peptide" evidence="1">
    <location>
        <begin position="1"/>
        <end position="20"/>
    </location>
</feature>
<reference evidence="3 4" key="1">
    <citation type="submission" date="2020-08" db="EMBL/GenBank/DDBJ databases">
        <title>Croceimicrobium hydrocarbonivorans gen. nov., sp. nov., a novel marine bacterium isolated from a bacterial consortium that degrades polyethylene terephthalate.</title>
        <authorList>
            <person name="Liu R."/>
        </authorList>
    </citation>
    <scope>NUCLEOTIDE SEQUENCE [LARGE SCALE GENOMIC DNA]</scope>
    <source>
        <strain evidence="3 4">A20-9</strain>
    </source>
</reference>
<gene>
    <name evidence="3" type="ORF">H4K34_09980</name>
</gene>